<dbReference type="PANTHER" id="PTHR35176:SF4">
    <property type="entry name" value="PYRIDOXAMINE 5'-PHOSPHATE OXIDASE-RELATED FMN-BINDING"/>
    <property type="match status" value="1"/>
</dbReference>
<organism evidence="3 4">
    <name type="scientific">Micromonospora solifontis</name>
    <dbReference type="NCBI Taxonomy" id="2487138"/>
    <lineage>
        <taxon>Bacteria</taxon>
        <taxon>Bacillati</taxon>
        <taxon>Actinomycetota</taxon>
        <taxon>Actinomycetes</taxon>
        <taxon>Micromonosporales</taxon>
        <taxon>Micromonosporaceae</taxon>
        <taxon>Micromonospora</taxon>
    </lineage>
</organism>
<sequence length="154" mass="17569">MTESRSRAQRWADTRHRLEHDVDVWVATADPAGRPYLVPLSFRWGGETLLLATSENTPTGRNMRDTGRVRLGIGATRDVVMVDGTVEVLRHDELPDAEADAFAAKTGFDPRTFREKYPWFRVRPERIQAWREADEIAGRDLLRNGRPVVAEADR</sequence>
<dbReference type="InterPro" id="IPR052019">
    <property type="entry name" value="F420H2_bilvrd_red/Heme_oxyg"/>
</dbReference>
<dbReference type="PANTHER" id="PTHR35176">
    <property type="entry name" value="HEME OXYGENASE HI_0854-RELATED"/>
    <property type="match status" value="1"/>
</dbReference>
<evidence type="ECO:0000259" key="2">
    <source>
        <dbReference type="Pfam" id="PF01243"/>
    </source>
</evidence>
<gene>
    <name evidence="3" type="ORF">EFE23_08465</name>
</gene>
<reference evidence="3 4" key="1">
    <citation type="submission" date="2018-11" db="EMBL/GenBank/DDBJ databases">
        <title>Micromonospora sp. PPF5-17, a new actinomycetes isolated from a hot spring soil.</title>
        <authorList>
            <person name="Thawai C."/>
        </authorList>
    </citation>
    <scope>NUCLEOTIDE SEQUENCE [LARGE SCALE GENOMIC DNA]</scope>
    <source>
        <strain evidence="3 4">PPF5-17</strain>
    </source>
</reference>
<comment type="caution">
    <text evidence="3">The sequence shown here is derived from an EMBL/GenBank/DDBJ whole genome shotgun (WGS) entry which is preliminary data.</text>
</comment>
<dbReference type="Proteomes" id="UP000280698">
    <property type="component" value="Unassembled WGS sequence"/>
</dbReference>
<dbReference type="Pfam" id="PF01243">
    <property type="entry name" value="PNPOx_N"/>
    <property type="match status" value="1"/>
</dbReference>
<evidence type="ECO:0000313" key="3">
    <source>
        <dbReference type="EMBL" id="RNL99787.1"/>
    </source>
</evidence>
<protein>
    <submittedName>
        <fullName evidence="3">Pyridoxamine 5'-phosphate oxidase family protein</fullName>
    </submittedName>
</protein>
<feature type="domain" description="Pyridoxamine 5'-phosphate oxidase N-terminal" evidence="2">
    <location>
        <begin position="24"/>
        <end position="130"/>
    </location>
</feature>
<name>A0ABX9WI41_9ACTN</name>
<dbReference type="Gene3D" id="2.30.110.10">
    <property type="entry name" value="Electron Transport, Fmn-binding Protein, Chain A"/>
    <property type="match status" value="1"/>
</dbReference>
<accession>A0ABX9WI41</accession>
<evidence type="ECO:0000313" key="4">
    <source>
        <dbReference type="Proteomes" id="UP000280698"/>
    </source>
</evidence>
<keyword evidence="4" id="KW-1185">Reference proteome</keyword>
<dbReference type="EMBL" id="RJLN01000017">
    <property type="protein sequence ID" value="RNL99787.1"/>
    <property type="molecule type" value="Genomic_DNA"/>
</dbReference>
<dbReference type="InterPro" id="IPR011576">
    <property type="entry name" value="Pyridox_Oxase_N"/>
</dbReference>
<keyword evidence="1" id="KW-0560">Oxidoreductase</keyword>
<dbReference type="SUPFAM" id="SSF50475">
    <property type="entry name" value="FMN-binding split barrel"/>
    <property type="match status" value="1"/>
</dbReference>
<proteinExistence type="predicted"/>
<dbReference type="InterPro" id="IPR012349">
    <property type="entry name" value="Split_barrel_FMN-bd"/>
</dbReference>
<evidence type="ECO:0000256" key="1">
    <source>
        <dbReference type="ARBA" id="ARBA00023002"/>
    </source>
</evidence>
<dbReference type="RefSeq" id="WP_123240352.1">
    <property type="nucleotide sequence ID" value="NZ_JAAHBY010000017.1"/>
</dbReference>